<accession>K1WSJ8</accession>
<protein>
    <submittedName>
        <fullName evidence="1">Uncharacterized protein</fullName>
    </submittedName>
</protein>
<dbReference type="KEGG" id="mbe:MBM_06047"/>
<evidence type="ECO:0000313" key="2">
    <source>
        <dbReference type="Proteomes" id="UP000006753"/>
    </source>
</evidence>
<dbReference type="InParanoid" id="K1WSJ8"/>
<sequence>MPLYAPKENIETIMRFNLTLHLESERCERRIAILRRRRPGLAIILVLQNAIHVYRLWPPLFQPKMLSKACDMLLLKLLSSSRYHHLCGAKDKPQNSTSRYGKMIPPALTEVYDAKVSVSAAQGPDQKWFHSLIWLIFWESLKRDAMSDYGVAITSATLSRLTWLFNIRVA</sequence>
<dbReference type="AlphaFoldDB" id="K1WSJ8"/>
<name>K1WSJ8_MARBU</name>
<dbReference type="EMBL" id="JH921440">
    <property type="protein sequence ID" value="EKD16036.1"/>
    <property type="molecule type" value="Genomic_DNA"/>
</dbReference>
<reference evidence="1 2" key="1">
    <citation type="journal article" date="2012" name="BMC Genomics">
        <title>Sequencing the genome of Marssonina brunnea reveals fungus-poplar co-evolution.</title>
        <authorList>
            <person name="Zhu S."/>
            <person name="Cao Y.-Z."/>
            <person name="Jiang C."/>
            <person name="Tan B.-Y."/>
            <person name="Wang Z."/>
            <person name="Feng S."/>
            <person name="Zhang L."/>
            <person name="Su X.-H."/>
            <person name="Brejova B."/>
            <person name="Vinar T."/>
            <person name="Xu M."/>
            <person name="Wang M.-X."/>
            <person name="Zhang S.-G."/>
            <person name="Huang M.-R."/>
            <person name="Wu R."/>
            <person name="Zhou Y."/>
        </authorList>
    </citation>
    <scope>NUCLEOTIDE SEQUENCE [LARGE SCALE GENOMIC DNA]</scope>
    <source>
        <strain evidence="1 2">MB_m1</strain>
    </source>
</reference>
<keyword evidence="2" id="KW-1185">Reference proteome</keyword>
<gene>
    <name evidence="1" type="ORF">MBM_06047</name>
</gene>
<dbReference type="HOGENOM" id="CLU_1570961_0_0_1"/>
<evidence type="ECO:0000313" key="1">
    <source>
        <dbReference type="EMBL" id="EKD16036.1"/>
    </source>
</evidence>
<dbReference type="OrthoDB" id="3514016at2759"/>
<organism evidence="1 2">
    <name type="scientific">Marssonina brunnea f. sp. multigermtubi (strain MB_m1)</name>
    <name type="common">Marssonina leaf spot fungus</name>
    <dbReference type="NCBI Taxonomy" id="1072389"/>
    <lineage>
        <taxon>Eukaryota</taxon>
        <taxon>Fungi</taxon>
        <taxon>Dikarya</taxon>
        <taxon>Ascomycota</taxon>
        <taxon>Pezizomycotina</taxon>
        <taxon>Leotiomycetes</taxon>
        <taxon>Helotiales</taxon>
        <taxon>Drepanopezizaceae</taxon>
        <taxon>Drepanopeziza</taxon>
    </lineage>
</organism>
<dbReference type="Proteomes" id="UP000006753">
    <property type="component" value="Unassembled WGS sequence"/>
</dbReference>
<proteinExistence type="predicted"/>